<evidence type="ECO:0000313" key="2">
    <source>
        <dbReference type="EMBL" id="NGO52686.1"/>
    </source>
</evidence>
<proteinExistence type="predicted"/>
<dbReference type="Proteomes" id="UP001642900">
    <property type="component" value="Unassembled WGS sequence"/>
</dbReference>
<feature type="domain" description="PRC-barrel" evidence="1">
    <location>
        <begin position="9"/>
        <end position="87"/>
    </location>
</feature>
<dbReference type="SUPFAM" id="SSF50346">
    <property type="entry name" value="PRC-barrel domain"/>
    <property type="match status" value="1"/>
</dbReference>
<organism evidence="2 3">
    <name type="scientific">Allomesorhizobium camelthorni</name>
    <dbReference type="NCBI Taxonomy" id="475069"/>
    <lineage>
        <taxon>Bacteria</taxon>
        <taxon>Pseudomonadati</taxon>
        <taxon>Pseudomonadota</taxon>
        <taxon>Alphaproteobacteria</taxon>
        <taxon>Hyphomicrobiales</taxon>
        <taxon>Phyllobacteriaceae</taxon>
        <taxon>Allomesorhizobium</taxon>
    </lineage>
</organism>
<dbReference type="EMBL" id="JAAKZF010000020">
    <property type="protein sequence ID" value="NGO52686.1"/>
    <property type="molecule type" value="Genomic_DNA"/>
</dbReference>
<reference evidence="2 3" key="1">
    <citation type="submission" date="2020-02" db="EMBL/GenBank/DDBJ databases">
        <title>Genome sequence of strain CCNWXJ40-4.</title>
        <authorList>
            <person name="Gao J."/>
            <person name="Sun J."/>
        </authorList>
    </citation>
    <scope>NUCLEOTIDE SEQUENCE [LARGE SCALE GENOMIC DNA]</scope>
    <source>
        <strain evidence="2 3">CCNWXJ 40-4</strain>
    </source>
</reference>
<sequence>MTTPSGHTDAIAASRVIGTAVYNTAGENIGTIEDVMLDKKSNAIMFAVIGFGGFLGIGEKYHAIPWSALDYEESRGGYVVPFTREQLEAAPSYSIDELRGSDGKAARDTSFDYYKIDPYWY</sequence>
<comment type="caution">
    <text evidence="2">The sequence shown here is derived from an EMBL/GenBank/DDBJ whole genome shotgun (WGS) entry which is preliminary data.</text>
</comment>
<accession>A0A6G4WEN2</accession>
<dbReference type="Gene3D" id="2.30.30.240">
    <property type="entry name" value="PRC-barrel domain"/>
    <property type="match status" value="1"/>
</dbReference>
<dbReference type="AlphaFoldDB" id="A0A6G4WEN2"/>
<gene>
    <name evidence="2" type="ORF">G6N73_16120</name>
</gene>
<dbReference type="Pfam" id="PF05239">
    <property type="entry name" value="PRC"/>
    <property type="match status" value="1"/>
</dbReference>
<keyword evidence="3" id="KW-1185">Reference proteome</keyword>
<dbReference type="PANTHER" id="PTHR36505:SF1">
    <property type="entry name" value="BLR1072 PROTEIN"/>
    <property type="match status" value="1"/>
</dbReference>
<dbReference type="InterPro" id="IPR011033">
    <property type="entry name" value="PRC_barrel-like_sf"/>
</dbReference>
<evidence type="ECO:0000313" key="3">
    <source>
        <dbReference type="Proteomes" id="UP001642900"/>
    </source>
</evidence>
<evidence type="ECO:0000259" key="1">
    <source>
        <dbReference type="Pfam" id="PF05239"/>
    </source>
</evidence>
<name>A0A6G4WEN2_9HYPH</name>
<protein>
    <submittedName>
        <fullName evidence="2">PRC-barrel domain containing protein</fullName>
    </submittedName>
</protein>
<dbReference type="RefSeq" id="WP_165029314.1">
    <property type="nucleotide sequence ID" value="NZ_JAAKZF010000020.1"/>
</dbReference>
<dbReference type="PANTHER" id="PTHR36505">
    <property type="entry name" value="BLR1072 PROTEIN"/>
    <property type="match status" value="1"/>
</dbReference>
<dbReference type="InterPro" id="IPR027275">
    <property type="entry name" value="PRC-brl_dom"/>
</dbReference>